<feature type="domain" description="Helicase C-terminal" evidence="12">
    <location>
        <begin position="516"/>
        <end position="682"/>
    </location>
</feature>
<gene>
    <name evidence="14" type="primary">cas3_2</name>
    <name evidence="14" type="ORF">LEP1GSC060_2314</name>
</gene>
<dbReference type="EC" id="3.1.-.-" evidence="14"/>
<dbReference type="GO" id="GO:0046872">
    <property type="term" value="F:metal ion binding"/>
    <property type="evidence" value="ECO:0007669"/>
    <property type="project" value="UniProtKB-KW"/>
</dbReference>
<keyword evidence="3" id="KW-0540">Nuclease</keyword>
<dbReference type="GO" id="GO:0003724">
    <property type="term" value="F:RNA helicase activity"/>
    <property type="evidence" value="ECO:0007669"/>
    <property type="project" value="TreeGrafter"/>
</dbReference>
<dbReference type="PROSITE" id="PS51194">
    <property type="entry name" value="HELICASE_CTER"/>
    <property type="match status" value="1"/>
</dbReference>
<evidence type="ECO:0000313" key="14">
    <source>
        <dbReference type="EMBL" id="EMY79390.1"/>
    </source>
</evidence>
<feature type="domain" description="HD Cas3-type" evidence="13">
    <location>
        <begin position="22"/>
        <end position="242"/>
    </location>
</feature>
<feature type="domain" description="Helicase ATP-binding" evidence="11">
    <location>
        <begin position="293"/>
        <end position="486"/>
    </location>
</feature>
<keyword evidence="9" id="KW-0051">Antiviral defense</keyword>
<dbReference type="InterPro" id="IPR050079">
    <property type="entry name" value="DEAD_box_RNA_helicase"/>
</dbReference>
<evidence type="ECO:0000256" key="10">
    <source>
        <dbReference type="ARBA" id="ARBA00038437"/>
    </source>
</evidence>
<name>N1WKD2_9LEPT</name>
<comment type="caution">
    <text evidence="14">The sequence shown here is derived from an EMBL/GenBank/DDBJ whole genome shotgun (WGS) entry which is preliminary data.</text>
</comment>
<dbReference type="InterPro" id="IPR027417">
    <property type="entry name" value="P-loop_NTPase"/>
</dbReference>
<evidence type="ECO:0000256" key="3">
    <source>
        <dbReference type="ARBA" id="ARBA00022722"/>
    </source>
</evidence>
<dbReference type="SUPFAM" id="SSF109604">
    <property type="entry name" value="HD-domain/PDEase-like"/>
    <property type="match status" value="1"/>
</dbReference>
<dbReference type="PANTHER" id="PTHR47959:SF16">
    <property type="entry name" value="CRISPR-ASSOCIATED NUCLEASE_HELICASE CAS3-RELATED"/>
    <property type="match status" value="1"/>
</dbReference>
<evidence type="ECO:0000259" key="13">
    <source>
        <dbReference type="PROSITE" id="PS51643"/>
    </source>
</evidence>
<dbReference type="GO" id="GO:0003676">
    <property type="term" value="F:nucleic acid binding"/>
    <property type="evidence" value="ECO:0007669"/>
    <property type="project" value="InterPro"/>
</dbReference>
<evidence type="ECO:0000256" key="8">
    <source>
        <dbReference type="ARBA" id="ARBA00022840"/>
    </source>
</evidence>
<dbReference type="GO" id="GO:0004518">
    <property type="term" value="F:nuclease activity"/>
    <property type="evidence" value="ECO:0007669"/>
    <property type="project" value="UniProtKB-KW"/>
</dbReference>
<proteinExistence type="inferred from homology"/>
<evidence type="ECO:0000256" key="6">
    <source>
        <dbReference type="ARBA" id="ARBA00022801"/>
    </source>
</evidence>
<dbReference type="PROSITE" id="PS51192">
    <property type="entry name" value="HELICASE_ATP_BIND_1"/>
    <property type="match status" value="1"/>
</dbReference>
<dbReference type="GO" id="GO:0005524">
    <property type="term" value="F:ATP binding"/>
    <property type="evidence" value="ECO:0007669"/>
    <property type="project" value="UniProtKB-KW"/>
</dbReference>
<dbReference type="GO" id="GO:0051607">
    <property type="term" value="P:defense response to virus"/>
    <property type="evidence" value="ECO:0007669"/>
    <property type="project" value="UniProtKB-KW"/>
</dbReference>
<comment type="similarity">
    <text evidence="2">In the central section; belongs to the CRISPR-associated helicase Cas3 family.</text>
</comment>
<dbReference type="NCBIfam" id="TIGR01596">
    <property type="entry name" value="cas3_HD"/>
    <property type="match status" value="1"/>
</dbReference>
<dbReference type="PROSITE" id="PS51643">
    <property type="entry name" value="HD_CAS3"/>
    <property type="match status" value="1"/>
</dbReference>
<accession>N1WKD2</accession>
<dbReference type="InterPro" id="IPR001650">
    <property type="entry name" value="Helicase_C-like"/>
</dbReference>
<keyword evidence="5" id="KW-0547">Nucleotide-binding</keyword>
<dbReference type="Pfam" id="PF00270">
    <property type="entry name" value="DEAD"/>
    <property type="match status" value="1"/>
</dbReference>
<dbReference type="NCBIfam" id="TIGR01587">
    <property type="entry name" value="cas3_core"/>
    <property type="match status" value="1"/>
</dbReference>
<evidence type="ECO:0000256" key="2">
    <source>
        <dbReference type="ARBA" id="ARBA00009046"/>
    </source>
</evidence>
<evidence type="ECO:0000259" key="12">
    <source>
        <dbReference type="PROSITE" id="PS51194"/>
    </source>
</evidence>
<evidence type="ECO:0000256" key="5">
    <source>
        <dbReference type="ARBA" id="ARBA00022741"/>
    </source>
</evidence>
<dbReference type="Gene3D" id="3.40.50.300">
    <property type="entry name" value="P-loop containing nucleotide triphosphate hydrolases"/>
    <property type="match status" value="2"/>
</dbReference>
<keyword evidence="15" id="KW-1185">Reference proteome</keyword>
<dbReference type="InterPro" id="IPR038257">
    <property type="entry name" value="CRISPR-assoc_Cas3_HD_sf"/>
</dbReference>
<keyword evidence="6 14" id="KW-0378">Hydrolase</keyword>
<comment type="similarity">
    <text evidence="1">In the N-terminal section; belongs to the CRISPR-associated nuclease Cas3-HD family.</text>
</comment>
<dbReference type="SMART" id="SM00487">
    <property type="entry name" value="DEXDc"/>
    <property type="match status" value="1"/>
</dbReference>
<keyword evidence="8" id="KW-0067">ATP-binding</keyword>
<reference evidence="14" key="1">
    <citation type="submission" date="2013-03" db="EMBL/GenBank/DDBJ databases">
        <authorList>
            <person name="Harkins D.M."/>
            <person name="Durkin A.S."/>
            <person name="Brinkac L.M."/>
            <person name="Haft D.H."/>
            <person name="Selengut J.D."/>
            <person name="Sanka R."/>
            <person name="DePew J."/>
            <person name="Purushe J."/>
            <person name="Hartskeerl R.A."/>
            <person name="Ahmed A."/>
            <person name="van der Linden H."/>
            <person name="Goris M.G.A."/>
            <person name="Vinetz J.M."/>
            <person name="Sutton G.G."/>
            <person name="Nierman W.C."/>
            <person name="Fouts D.E."/>
        </authorList>
    </citation>
    <scope>NUCLEOTIDE SEQUENCE [LARGE SCALE GENOMIC DNA]</scope>
    <source>
        <strain evidence="14">ICFT</strain>
    </source>
</reference>
<dbReference type="Pfam" id="PF18019">
    <property type="entry name" value="Cas3_HD"/>
    <property type="match status" value="1"/>
</dbReference>
<dbReference type="InterPro" id="IPR006483">
    <property type="entry name" value="CRISPR-assoc_Cas3_HD"/>
</dbReference>
<evidence type="ECO:0000256" key="7">
    <source>
        <dbReference type="ARBA" id="ARBA00022806"/>
    </source>
</evidence>
<evidence type="ECO:0000256" key="9">
    <source>
        <dbReference type="ARBA" id="ARBA00023118"/>
    </source>
</evidence>
<dbReference type="EMBL" id="AOHC02000012">
    <property type="protein sequence ID" value="EMY79390.1"/>
    <property type="molecule type" value="Genomic_DNA"/>
</dbReference>
<dbReference type="Proteomes" id="UP000012313">
    <property type="component" value="Unassembled WGS sequence"/>
</dbReference>
<keyword evidence="4" id="KW-0479">Metal-binding</keyword>
<dbReference type="SMART" id="SM00490">
    <property type="entry name" value="HELICc"/>
    <property type="match status" value="1"/>
</dbReference>
<dbReference type="GO" id="GO:0005829">
    <property type="term" value="C:cytosol"/>
    <property type="evidence" value="ECO:0007669"/>
    <property type="project" value="TreeGrafter"/>
</dbReference>
<sequence length="776" mass="89451">MRSLRWSACVMEGKLLAKTKTNDGREISLQEHSLDTETAGSAIFKKGSRFLNNWLRFFKVKKEDEEKFLLNLSVACLFHDIGKANEDFQKAINETTFFHQGIRHEHLSAFVLHLPEIRKWLSQNKNLDLPIITSAVLCHHLKATDKNEHPYKWLKKPLRDLVILNLSHGEVKRILEKVNQLLNGSLSIPQLNYKSFRIEDENWNKAIQSGAKESGILVFKLDEDRKQLYLALKAALIVSDSASSGLVRENHLIEKWIPNVIHSDEIKENEILKEIIEKRMNDKKISTLHQFQKQVVTKGNRVLLMAGCGMGKTLAAWNWANEVSKKQKISKVIFLYPTRGTAAEGFKDYASWAPESDVTLMHGTSEYELDSMFKNPEDEKSKKDFGISEENERLFALAFWSKKFFSATADQFLSFLQNNYKGICLLPVLSECALVVDEVHSFDKVMFASLLSFLKHFDLPILCMTATLTPKNKQSLLELGLEQFPKNEDKKELEDLIKLENHPRYNKTILENSKHAKEIAIKSFREGKRVLWVLNTVTRCQEMYKELTEELQTEVYCYHSRFKLSDRKDIHEKTVNAFQGYSQNCIAVTTQVCEMSLDLDADVLISEYAPVSSMVQRFGRANRHLKKGEDFRAELYLYEVVGCLKPYLPSDIASAEKFLKNLPDKDISQNLLATKLEEYSNQEYKTLPSASFIDGGYFALSNDYRDIEEFTVQAILDEDFEEANKLLRSKKPIDPFILPVPFKKNFNLRSEEHSILPKYLWVVSGQNYTNERGFAI</sequence>
<dbReference type="PANTHER" id="PTHR47959">
    <property type="entry name" value="ATP-DEPENDENT RNA HELICASE RHLE-RELATED"/>
    <property type="match status" value="1"/>
</dbReference>
<keyword evidence="7" id="KW-0347">Helicase</keyword>
<dbReference type="InterPro" id="IPR054712">
    <property type="entry name" value="Cas3-like_dom"/>
</dbReference>
<protein>
    <submittedName>
        <fullName evidence="14">CRISPR-associated helicase Cas3</fullName>
        <ecNumber evidence="14">3.1.-.-</ecNumber>
    </submittedName>
</protein>
<dbReference type="STRING" id="1218598.LEP1GSC060_2314"/>
<dbReference type="Gene3D" id="1.10.3210.30">
    <property type="match status" value="1"/>
</dbReference>
<dbReference type="InterPro" id="IPR006474">
    <property type="entry name" value="Helicase_Cas3_CRISPR-ass_core"/>
</dbReference>
<organism evidence="14 15">
    <name type="scientific">Leptospira weilii serovar Ranarum str. ICFT</name>
    <dbReference type="NCBI Taxonomy" id="1218598"/>
    <lineage>
        <taxon>Bacteria</taxon>
        <taxon>Pseudomonadati</taxon>
        <taxon>Spirochaetota</taxon>
        <taxon>Spirochaetia</taxon>
        <taxon>Leptospirales</taxon>
        <taxon>Leptospiraceae</taxon>
        <taxon>Leptospira</taxon>
    </lineage>
</organism>
<comment type="similarity">
    <text evidence="10">Belongs to the DEAD box helicase family.</text>
</comment>
<dbReference type="CDD" id="cd09641">
    <property type="entry name" value="Cas3''_I"/>
    <property type="match status" value="1"/>
</dbReference>
<evidence type="ECO:0000256" key="4">
    <source>
        <dbReference type="ARBA" id="ARBA00022723"/>
    </source>
</evidence>
<dbReference type="SUPFAM" id="SSF52540">
    <property type="entry name" value="P-loop containing nucleoside triphosphate hydrolases"/>
    <property type="match status" value="1"/>
</dbReference>
<evidence type="ECO:0000256" key="1">
    <source>
        <dbReference type="ARBA" id="ARBA00006847"/>
    </source>
</evidence>
<dbReference type="Pfam" id="PF22590">
    <property type="entry name" value="Cas3-like_C_2"/>
    <property type="match status" value="1"/>
</dbReference>
<evidence type="ECO:0000313" key="15">
    <source>
        <dbReference type="Proteomes" id="UP000012313"/>
    </source>
</evidence>
<dbReference type="InterPro" id="IPR011545">
    <property type="entry name" value="DEAD/DEAH_box_helicase_dom"/>
</dbReference>
<evidence type="ECO:0000259" key="11">
    <source>
        <dbReference type="PROSITE" id="PS51192"/>
    </source>
</evidence>
<dbReference type="InterPro" id="IPR014001">
    <property type="entry name" value="Helicase_ATP-bd"/>
</dbReference>
<dbReference type="AlphaFoldDB" id="N1WKD2"/>
<dbReference type="GO" id="GO:0016787">
    <property type="term" value="F:hydrolase activity"/>
    <property type="evidence" value="ECO:0007669"/>
    <property type="project" value="UniProtKB-KW"/>
</dbReference>